<dbReference type="OrthoDB" id="7065393at2"/>
<dbReference type="GO" id="GO:0019563">
    <property type="term" value="P:glycerol catabolic process"/>
    <property type="evidence" value="ECO:0007669"/>
    <property type="project" value="InterPro"/>
</dbReference>
<keyword evidence="8" id="KW-1185">Reference proteome</keyword>
<comment type="function">
    <text evidence="2">Component of the dihydroxyacetone kinase complex, which is responsible for the phosphoenolpyruvate (PEP)-dependent phosphorylation of dihydroxyacetone. DhaM serves as the phosphoryl donor. Is phosphorylated by phosphoenolpyruvate in an EI- and HPr-dependent reaction, and a phosphorelay system on histidine residues finally leads to phosphoryl transfer to DhaL and dihydroxyacetone.</text>
</comment>
<evidence type="ECO:0000259" key="6">
    <source>
        <dbReference type="PROSITE" id="PS51096"/>
    </source>
</evidence>
<comment type="catalytic activity">
    <reaction evidence="1">
        <text>dihydroxyacetone + phosphoenolpyruvate = dihydroxyacetone phosphate + pyruvate</text>
        <dbReference type="Rhea" id="RHEA:18381"/>
        <dbReference type="ChEBI" id="CHEBI:15361"/>
        <dbReference type="ChEBI" id="CHEBI:16016"/>
        <dbReference type="ChEBI" id="CHEBI:57642"/>
        <dbReference type="ChEBI" id="CHEBI:58702"/>
        <dbReference type="EC" id="2.7.1.121"/>
    </reaction>
</comment>
<evidence type="ECO:0000256" key="1">
    <source>
        <dbReference type="ARBA" id="ARBA00001113"/>
    </source>
</evidence>
<sequence>MEKTGIIIVSHVYEIAEGIHRLIKEVAADVDVQVVGGVDIKEIGTSFDTTLAAINNSSAKNLLAFYDLGSAKMNLEMAVEMSDKTVKIYDVPVVEGSYTAAALLQAGVNQENIEEQLEEMHNVK</sequence>
<evidence type="ECO:0000256" key="3">
    <source>
        <dbReference type="ARBA" id="ARBA00012095"/>
    </source>
</evidence>
<reference evidence="8" key="1">
    <citation type="submission" date="2016-10" db="EMBL/GenBank/DDBJ databases">
        <authorList>
            <person name="Varghese N."/>
            <person name="Submissions S."/>
        </authorList>
    </citation>
    <scope>NUCLEOTIDE SEQUENCE [LARGE SCALE GENOMIC DNA]</scope>
    <source>
        <strain evidence="8">DSM 19181</strain>
    </source>
</reference>
<dbReference type="InterPro" id="IPR004701">
    <property type="entry name" value="PTS_EIIA_man-typ"/>
</dbReference>
<dbReference type="EC" id="2.7.1.121" evidence="3"/>
<dbReference type="PROSITE" id="PS51096">
    <property type="entry name" value="PTS_EIIA_TYPE_4"/>
    <property type="match status" value="1"/>
</dbReference>
<keyword evidence="4" id="KW-0808">Transferase</keyword>
<dbReference type="InterPro" id="IPR036662">
    <property type="entry name" value="PTS_EIIA_man-typ_sf"/>
</dbReference>
<name>A0A1G9BCP0_9LACT</name>
<evidence type="ECO:0000256" key="5">
    <source>
        <dbReference type="ARBA" id="ARBA00046577"/>
    </source>
</evidence>
<dbReference type="PANTHER" id="PTHR38594:SF1">
    <property type="entry name" value="PEP-DEPENDENT DIHYDROXYACETONE KINASE, PHOSPHORYL DONOR SUBUNIT DHAM"/>
    <property type="match status" value="1"/>
</dbReference>
<accession>A0A1G9BCP0</accession>
<protein>
    <recommendedName>
        <fullName evidence="3">phosphoenolpyruvate--glycerone phosphotransferase</fullName>
        <ecNumber evidence="3">2.7.1.121</ecNumber>
    </recommendedName>
</protein>
<dbReference type="NCBIfam" id="TIGR02364">
    <property type="entry name" value="dha_pts"/>
    <property type="match status" value="1"/>
</dbReference>
<dbReference type="Proteomes" id="UP000199433">
    <property type="component" value="Unassembled WGS sequence"/>
</dbReference>
<dbReference type="EMBL" id="FNFK01000026">
    <property type="protein sequence ID" value="SDK37229.1"/>
    <property type="molecule type" value="Genomic_DNA"/>
</dbReference>
<evidence type="ECO:0000256" key="2">
    <source>
        <dbReference type="ARBA" id="ARBA00002788"/>
    </source>
</evidence>
<evidence type="ECO:0000256" key="4">
    <source>
        <dbReference type="ARBA" id="ARBA00022679"/>
    </source>
</evidence>
<feature type="domain" description="PTS EIIA type-4" evidence="6">
    <location>
        <begin position="3"/>
        <end position="124"/>
    </location>
</feature>
<evidence type="ECO:0000313" key="7">
    <source>
        <dbReference type="EMBL" id="SDK37229.1"/>
    </source>
</evidence>
<dbReference type="InterPro" id="IPR039643">
    <property type="entry name" value="DhaM"/>
</dbReference>
<dbReference type="STRING" id="426701.SAMN04488098_102621"/>
<dbReference type="SUPFAM" id="SSF53062">
    <property type="entry name" value="PTS system fructose IIA component-like"/>
    <property type="match status" value="1"/>
</dbReference>
<dbReference type="PANTHER" id="PTHR38594">
    <property type="entry name" value="PEP-DEPENDENT DIHYDROXYACETONE KINASE, PHOSPHORYL DONOR SUBUNIT DHAM"/>
    <property type="match status" value="1"/>
</dbReference>
<dbReference type="Gene3D" id="3.40.50.510">
    <property type="entry name" value="Phosphotransferase system, mannose-type IIA component"/>
    <property type="match status" value="1"/>
</dbReference>
<dbReference type="GO" id="GO:0047324">
    <property type="term" value="F:phosphoenolpyruvate-glycerone phosphotransferase activity"/>
    <property type="evidence" value="ECO:0007669"/>
    <property type="project" value="UniProtKB-EC"/>
</dbReference>
<gene>
    <name evidence="7" type="ORF">SAMN04488098_102621</name>
</gene>
<dbReference type="GO" id="GO:0016020">
    <property type="term" value="C:membrane"/>
    <property type="evidence" value="ECO:0007669"/>
    <property type="project" value="InterPro"/>
</dbReference>
<dbReference type="Pfam" id="PF03610">
    <property type="entry name" value="EIIA-man"/>
    <property type="match status" value="1"/>
</dbReference>
<dbReference type="AlphaFoldDB" id="A0A1G9BCP0"/>
<dbReference type="InterPro" id="IPR012844">
    <property type="entry name" value="DhaM_N"/>
</dbReference>
<evidence type="ECO:0000313" key="8">
    <source>
        <dbReference type="Proteomes" id="UP000199433"/>
    </source>
</evidence>
<proteinExistence type="predicted"/>
<comment type="subunit">
    <text evidence="5">Homodimer. The dihydroxyacetone kinase complex is composed of a homodimer of DhaM, a homodimer of DhaK and the subunit DhaL.</text>
</comment>
<dbReference type="GO" id="GO:0009401">
    <property type="term" value="P:phosphoenolpyruvate-dependent sugar phosphotransferase system"/>
    <property type="evidence" value="ECO:0007669"/>
    <property type="project" value="InterPro"/>
</dbReference>
<organism evidence="7 8">
    <name type="scientific">Alkalibacterium thalassium</name>
    <dbReference type="NCBI Taxonomy" id="426701"/>
    <lineage>
        <taxon>Bacteria</taxon>
        <taxon>Bacillati</taxon>
        <taxon>Bacillota</taxon>
        <taxon>Bacilli</taxon>
        <taxon>Lactobacillales</taxon>
        <taxon>Carnobacteriaceae</taxon>
        <taxon>Alkalibacterium</taxon>
    </lineage>
</organism>
<keyword evidence="7" id="KW-0418">Kinase</keyword>
<dbReference type="RefSeq" id="WP_091267168.1">
    <property type="nucleotide sequence ID" value="NZ_FNFK01000026.1"/>
</dbReference>